<dbReference type="EMBL" id="AP018694">
    <property type="protein sequence ID" value="BBE19806.1"/>
    <property type="molecule type" value="Genomic_DNA"/>
</dbReference>
<keyword evidence="2" id="KW-1185">Reference proteome</keyword>
<sequence length="297" mass="32187">MKGQIHLPMFVLLAVFGFTLTQCSKTTDPMPAVVDPVMVKLASSATLGSYLTDKDGNALYFFSNDADGNNNCTGACITVWPIFNIAGLTAEQVGTGLTFGDFNAISTPNGNQLTYKGWPLYYYSPGGVRELSGQTTGEAVGGVWFVAKPDYTIMLAKAQLVGKDGKNYVVSAANVYSEGVGKTTYFTDIAGRTLYEFAKDSANINKYTKADFSNNATWPIYETDKIVVPSILDKSLFSSITVFGKKQLVYKGWPMYYFGPDVDATTGMFRGKNMGVSVPVPGVWPAFFKDIPAAPHK</sequence>
<gene>
    <name evidence="1" type="ORF">AQPE_3994</name>
</gene>
<keyword evidence="1" id="KW-0449">Lipoprotein</keyword>
<dbReference type="RefSeq" id="WP_318348020.1">
    <property type="nucleotide sequence ID" value="NZ_AP018694.1"/>
</dbReference>
<dbReference type="PANTHER" id="PTHR39335:SF1">
    <property type="entry name" value="BLL4220 PROTEIN"/>
    <property type="match status" value="1"/>
</dbReference>
<dbReference type="GO" id="GO:0043448">
    <property type="term" value="P:alkane catabolic process"/>
    <property type="evidence" value="ECO:0007669"/>
    <property type="project" value="TreeGrafter"/>
</dbReference>
<evidence type="ECO:0000313" key="2">
    <source>
        <dbReference type="Proteomes" id="UP001193389"/>
    </source>
</evidence>
<dbReference type="AlphaFoldDB" id="A0A5K7SEB4"/>
<dbReference type="Pfam" id="PF03640">
    <property type="entry name" value="Lipoprotein_15"/>
    <property type="match status" value="1"/>
</dbReference>
<dbReference type="InterPro" id="IPR005297">
    <property type="entry name" value="Lipoprotein_repeat"/>
</dbReference>
<organism evidence="1 2">
    <name type="scientific">Aquipluma nitroreducens</name>
    <dbReference type="NCBI Taxonomy" id="2010828"/>
    <lineage>
        <taxon>Bacteria</taxon>
        <taxon>Pseudomonadati</taxon>
        <taxon>Bacteroidota</taxon>
        <taxon>Bacteroidia</taxon>
        <taxon>Marinilabiliales</taxon>
        <taxon>Prolixibacteraceae</taxon>
        <taxon>Aquipluma</taxon>
    </lineage>
</organism>
<proteinExistence type="predicted"/>
<protein>
    <submittedName>
        <fullName evidence="1">Lipoprotein</fullName>
    </submittedName>
</protein>
<accession>A0A5K7SEB4</accession>
<dbReference type="PANTHER" id="PTHR39335">
    <property type="entry name" value="BLL4220 PROTEIN"/>
    <property type="match status" value="1"/>
</dbReference>
<reference evidence="1" key="1">
    <citation type="journal article" date="2020" name="Int. J. Syst. Evol. Microbiol.">
        <title>Aquipluma nitroreducens gen. nov. sp. nov., a novel facultatively anaerobic bacterium isolated from a freshwater lake.</title>
        <authorList>
            <person name="Watanabe M."/>
            <person name="Kojima H."/>
            <person name="Fukui M."/>
        </authorList>
    </citation>
    <scope>NUCLEOTIDE SEQUENCE</scope>
    <source>
        <strain evidence="1">MeG22</strain>
    </source>
</reference>
<dbReference type="KEGG" id="anf:AQPE_3994"/>
<name>A0A5K7SEB4_9BACT</name>
<evidence type="ECO:0000313" key="1">
    <source>
        <dbReference type="EMBL" id="BBE19806.1"/>
    </source>
</evidence>
<dbReference type="Proteomes" id="UP001193389">
    <property type="component" value="Chromosome"/>
</dbReference>